<dbReference type="Pfam" id="PF02631">
    <property type="entry name" value="RecX_HTH2"/>
    <property type="match status" value="1"/>
</dbReference>
<dbReference type="AlphaFoldDB" id="X2LC15"/>
<dbReference type="GO" id="GO:0005737">
    <property type="term" value="C:cytoplasm"/>
    <property type="evidence" value="ECO:0007669"/>
    <property type="project" value="UniProtKB-SubCell"/>
</dbReference>
<proteinExistence type="inferred from homology"/>
<dbReference type="EMBL" id="KF796599">
    <property type="protein sequence ID" value="AHN97798.1"/>
    <property type="molecule type" value="Genomic_DNA"/>
</dbReference>
<evidence type="ECO:0000256" key="3">
    <source>
        <dbReference type="ARBA" id="ARBA00018111"/>
    </source>
</evidence>
<evidence type="ECO:0000259" key="6">
    <source>
        <dbReference type="Pfam" id="PF02631"/>
    </source>
</evidence>
<dbReference type="InterPro" id="IPR036388">
    <property type="entry name" value="WH-like_DNA-bd_sf"/>
</dbReference>
<evidence type="ECO:0000313" key="7">
    <source>
        <dbReference type="EMBL" id="AHN97798.1"/>
    </source>
</evidence>
<evidence type="ECO:0000256" key="4">
    <source>
        <dbReference type="ARBA" id="ARBA00022490"/>
    </source>
</evidence>
<evidence type="ECO:0000256" key="1">
    <source>
        <dbReference type="ARBA" id="ARBA00004496"/>
    </source>
</evidence>
<organism evidence="7">
    <name type="scientific">uncultured bacterium lac82</name>
    <dbReference type="NCBI Taxonomy" id="1447247"/>
    <lineage>
        <taxon>Bacteria</taxon>
        <taxon>environmental samples</taxon>
    </lineage>
</organism>
<feature type="domain" description="RecX second three-helical" evidence="6">
    <location>
        <begin position="76"/>
        <end position="110"/>
    </location>
</feature>
<feature type="region of interest" description="Disordered" evidence="5">
    <location>
        <begin position="1"/>
        <end position="20"/>
    </location>
</feature>
<keyword evidence="4" id="KW-0963">Cytoplasm</keyword>
<reference evidence="7" key="1">
    <citation type="submission" date="2013-10" db="EMBL/GenBank/DDBJ databases">
        <title>Functional metagenomics reveals novel beta-galactosidases not predictable from gene sequences.</title>
        <authorList>
            <person name="Cheng J."/>
            <person name="Engel K."/>
            <person name="Romantsov T."/>
            <person name="Neufeld J.D."/>
            <person name="Rose D.R."/>
            <person name="Charles T.C."/>
        </authorList>
    </citation>
    <scope>NUCLEOTIDE SEQUENCE</scope>
</reference>
<dbReference type="InterPro" id="IPR053924">
    <property type="entry name" value="RecX_HTH_2nd"/>
</dbReference>
<name>X2LC15_9BACT</name>
<evidence type="ECO:0000256" key="5">
    <source>
        <dbReference type="SAM" id="MobiDB-lite"/>
    </source>
</evidence>
<comment type="similarity">
    <text evidence="2">Belongs to the RecX family.</text>
</comment>
<dbReference type="Gene3D" id="1.10.10.10">
    <property type="entry name" value="Winged helix-like DNA-binding domain superfamily/Winged helix DNA-binding domain"/>
    <property type="match status" value="1"/>
</dbReference>
<evidence type="ECO:0000256" key="2">
    <source>
        <dbReference type="ARBA" id="ARBA00009695"/>
    </source>
</evidence>
<accession>X2LC15</accession>
<sequence length="189" mass="21017">MSDRRPPRTKERKPPRPLDPARLEELAVGYVGRFATTRAKLAQYLLRKLREKGWEGPRPPDIDPLVEKLARLGYVDDAAYALSKARSLGQRGYGERRVDMALRQAGVEESDGAPAKALASAGAAAAAIRYAQRRRLGPFAPQAVDRKQRDRALSAMIRAGHDFDLARRLIDLPPDPAADIESLNQSFRH</sequence>
<protein>
    <recommendedName>
        <fullName evidence="3">Regulatory protein RecX</fullName>
    </recommendedName>
</protein>
<comment type="subcellular location">
    <subcellularLocation>
        <location evidence="1">Cytoplasm</location>
    </subcellularLocation>
</comment>